<feature type="signal peptide" evidence="1">
    <location>
        <begin position="1"/>
        <end position="21"/>
    </location>
</feature>
<evidence type="ECO:0000256" key="1">
    <source>
        <dbReference type="SAM" id="SignalP"/>
    </source>
</evidence>
<feature type="chain" id="PRO_5046631644" description="DUF2756 domain-containing protein" evidence="1">
    <location>
        <begin position="22"/>
        <end position="81"/>
    </location>
</feature>
<keyword evidence="1" id="KW-0732">Signal</keyword>
<organism evidence="2 3">
    <name type="scientific">Hohaiivirga grylli</name>
    <dbReference type="NCBI Taxonomy" id="3133970"/>
    <lineage>
        <taxon>Bacteria</taxon>
        <taxon>Pseudomonadati</taxon>
        <taxon>Pseudomonadota</taxon>
        <taxon>Alphaproteobacteria</taxon>
        <taxon>Hyphomicrobiales</taxon>
        <taxon>Methylobacteriaceae</taxon>
        <taxon>Hohaiivirga</taxon>
    </lineage>
</organism>
<reference evidence="2 3" key="1">
    <citation type="submission" date="2024-04" db="EMBL/GenBank/DDBJ databases">
        <title>A novel species isolated from cricket.</title>
        <authorList>
            <person name="Wang H.-C."/>
        </authorList>
    </citation>
    <scope>NUCLEOTIDE SEQUENCE [LARGE SCALE GENOMIC DNA]</scope>
    <source>
        <strain evidence="2 3">WL0021</strain>
    </source>
</reference>
<sequence>MRVISSIVWISMLAVTTTAHAQYEGRQEQQYQQLNRSIGQKQQNMQFRQQNQFENNQLQQNIQRNQFFQQAPVPSPQFQRR</sequence>
<dbReference type="EMBL" id="JBBYXI010000003">
    <property type="protein sequence ID" value="MEN3931333.1"/>
    <property type="molecule type" value="Genomic_DNA"/>
</dbReference>
<name>A0ABV0BK17_9HYPH</name>
<dbReference type="Proteomes" id="UP001418637">
    <property type="component" value="Unassembled WGS sequence"/>
</dbReference>
<evidence type="ECO:0000313" key="3">
    <source>
        <dbReference type="Proteomes" id="UP001418637"/>
    </source>
</evidence>
<proteinExistence type="predicted"/>
<evidence type="ECO:0008006" key="4">
    <source>
        <dbReference type="Google" id="ProtNLM"/>
    </source>
</evidence>
<comment type="caution">
    <text evidence="2">The sequence shown here is derived from an EMBL/GenBank/DDBJ whole genome shotgun (WGS) entry which is preliminary data.</text>
</comment>
<gene>
    <name evidence="2" type="ORF">WJT86_09715</name>
</gene>
<evidence type="ECO:0000313" key="2">
    <source>
        <dbReference type="EMBL" id="MEN3931333.1"/>
    </source>
</evidence>
<protein>
    <recommendedName>
        <fullName evidence="4">DUF2756 domain-containing protein</fullName>
    </recommendedName>
</protein>
<dbReference type="RefSeq" id="WP_346337365.1">
    <property type="nucleotide sequence ID" value="NZ_JBBYXI010000003.1"/>
</dbReference>
<keyword evidence="3" id="KW-1185">Reference proteome</keyword>
<accession>A0ABV0BK17</accession>